<dbReference type="PANTHER" id="PTHR33067:SF9">
    <property type="entry name" value="RNA-DIRECTED DNA POLYMERASE"/>
    <property type="match status" value="1"/>
</dbReference>
<protein>
    <submittedName>
        <fullName evidence="2">Uncharacterized protein LOC110425553</fullName>
    </submittedName>
</protein>
<dbReference type="AlphaFoldDB" id="A0A6J1BA04"/>
<reference evidence="2" key="1">
    <citation type="submission" date="2025-08" db="UniProtKB">
        <authorList>
            <consortium name="RefSeq"/>
        </authorList>
    </citation>
    <scope>IDENTIFICATION</scope>
    <source>
        <tissue evidence="2">Leaf</tissue>
    </source>
</reference>
<dbReference type="RefSeq" id="XP_021296140.1">
    <property type="nucleotide sequence ID" value="XM_021440465.1"/>
</dbReference>
<evidence type="ECO:0000313" key="2">
    <source>
        <dbReference type="RefSeq" id="XP_021296140.1"/>
    </source>
</evidence>
<dbReference type="PANTHER" id="PTHR33067">
    <property type="entry name" value="RNA-DIRECTED DNA POLYMERASE-RELATED"/>
    <property type="match status" value="1"/>
</dbReference>
<sequence length="159" mass="18073">METQGYVVVDILSKKKKLGEFEIVALTKKYSAIIWNKLPQKLKDLGRFTIPYIIGALFFTKALSDLGPNINLMPLSIYNKLGLGEIKPITVTLQLANQTFTYPRGVVEDVLVKVDKFVFPTNFIVLDMEEDKKVLIIFMRPFLHTARAPIIVEKSELTL</sequence>
<name>A0A6J1BA04_9ROSI</name>
<gene>
    <name evidence="2" type="primary">LOC110425553</name>
</gene>
<dbReference type="OrthoDB" id="1937287at2759"/>
<keyword evidence="1" id="KW-1185">Reference proteome</keyword>
<dbReference type="GeneID" id="110425553"/>
<proteinExistence type="predicted"/>
<dbReference type="Gene3D" id="2.40.70.10">
    <property type="entry name" value="Acid Proteases"/>
    <property type="match status" value="1"/>
</dbReference>
<dbReference type="InterPro" id="IPR021109">
    <property type="entry name" value="Peptidase_aspartic_dom_sf"/>
</dbReference>
<dbReference type="Proteomes" id="UP000504621">
    <property type="component" value="Unplaced"/>
</dbReference>
<accession>A0A6J1BA04</accession>
<dbReference type="CDD" id="cd00303">
    <property type="entry name" value="retropepsin_like"/>
    <property type="match status" value="1"/>
</dbReference>
<organism evidence="1 2">
    <name type="scientific">Herrania umbratica</name>
    <dbReference type="NCBI Taxonomy" id="108875"/>
    <lineage>
        <taxon>Eukaryota</taxon>
        <taxon>Viridiplantae</taxon>
        <taxon>Streptophyta</taxon>
        <taxon>Embryophyta</taxon>
        <taxon>Tracheophyta</taxon>
        <taxon>Spermatophyta</taxon>
        <taxon>Magnoliopsida</taxon>
        <taxon>eudicotyledons</taxon>
        <taxon>Gunneridae</taxon>
        <taxon>Pentapetalae</taxon>
        <taxon>rosids</taxon>
        <taxon>malvids</taxon>
        <taxon>Malvales</taxon>
        <taxon>Malvaceae</taxon>
        <taxon>Byttnerioideae</taxon>
        <taxon>Herrania</taxon>
    </lineage>
</organism>
<evidence type="ECO:0000313" key="1">
    <source>
        <dbReference type="Proteomes" id="UP000504621"/>
    </source>
</evidence>